<gene>
    <name evidence="2" type="ORF">WKV53_10550</name>
</gene>
<feature type="signal peptide" evidence="1">
    <location>
        <begin position="1"/>
        <end position="19"/>
    </location>
</feature>
<protein>
    <submittedName>
        <fullName evidence="2">PEP-CTERM sorting domain-containing protein</fullName>
    </submittedName>
</protein>
<evidence type="ECO:0000256" key="1">
    <source>
        <dbReference type="SAM" id="SignalP"/>
    </source>
</evidence>
<name>A0ABU9AWC0_9BACT</name>
<proteinExistence type="predicted"/>
<evidence type="ECO:0000313" key="3">
    <source>
        <dbReference type="Proteomes" id="UP001371305"/>
    </source>
</evidence>
<organism evidence="2 3">
    <name type="scientific">Luteolibacter soli</name>
    <dbReference type="NCBI Taxonomy" id="3135280"/>
    <lineage>
        <taxon>Bacteria</taxon>
        <taxon>Pseudomonadati</taxon>
        <taxon>Verrucomicrobiota</taxon>
        <taxon>Verrucomicrobiia</taxon>
        <taxon>Verrucomicrobiales</taxon>
        <taxon>Verrucomicrobiaceae</taxon>
        <taxon>Luteolibacter</taxon>
    </lineage>
</organism>
<comment type="caution">
    <text evidence="2">The sequence shown here is derived from an EMBL/GenBank/DDBJ whole genome shotgun (WGS) entry which is preliminary data.</text>
</comment>
<dbReference type="Proteomes" id="UP001371305">
    <property type="component" value="Unassembled WGS sequence"/>
</dbReference>
<keyword evidence="3" id="KW-1185">Reference proteome</keyword>
<evidence type="ECO:0000313" key="2">
    <source>
        <dbReference type="EMBL" id="MEK7950940.1"/>
    </source>
</evidence>
<feature type="chain" id="PRO_5047378016" evidence="1">
    <location>
        <begin position="20"/>
        <end position="280"/>
    </location>
</feature>
<accession>A0ABU9AWC0</accession>
<reference evidence="2 3" key="1">
    <citation type="submission" date="2024-04" db="EMBL/GenBank/DDBJ databases">
        <title>Luteolibacter sp. isolated from soil.</title>
        <authorList>
            <person name="An J."/>
        </authorList>
    </citation>
    <scope>NUCLEOTIDE SEQUENCE [LARGE SCALE GENOMIC DNA]</scope>
    <source>
        <strain evidence="2 3">Y139</strain>
    </source>
</reference>
<keyword evidence="1" id="KW-0732">Signal</keyword>
<dbReference type="EMBL" id="JBBUKT010000003">
    <property type="protein sequence ID" value="MEK7950940.1"/>
    <property type="molecule type" value="Genomic_DNA"/>
</dbReference>
<sequence>MNYVTFALPVIVASSIGTAAVVNVDMTTATSSGYTGLGAAPDLAGNQVWNAIQYNGSSGSLTANDLVDSTGAATLVDFSLGGLDTLNGEGAQNPAGQMERQGGFTGLMRDYVRVDGVSSGVVATATGNFSGLVVGASYDLYFYGQGEHFTTGSSSLLRGQNTLFTVNGTSKQTSWDGVAGGDGFLVEGIEYVKFTAVATDGGGLGGVINFSFSNVVATGSTPNAATDLVTNGNTPPSNTASRYGALNGVQLVLVPEPSSALIGMLGMAALLRRRRPDRSW</sequence>
<dbReference type="RefSeq" id="WP_341404542.1">
    <property type="nucleotide sequence ID" value="NZ_JBBUKT010000003.1"/>
</dbReference>